<name>A0A5A7VEI7_CUCMM</name>
<feature type="transmembrane region" description="Helical" evidence="1">
    <location>
        <begin position="212"/>
        <end position="230"/>
    </location>
</feature>
<keyword evidence="1" id="KW-1133">Transmembrane helix</keyword>
<organism evidence="3 4">
    <name type="scientific">Cucumis melo var. makuwa</name>
    <name type="common">Oriental melon</name>
    <dbReference type="NCBI Taxonomy" id="1194695"/>
    <lineage>
        <taxon>Eukaryota</taxon>
        <taxon>Viridiplantae</taxon>
        <taxon>Streptophyta</taxon>
        <taxon>Embryophyta</taxon>
        <taxon>Tracheophyta</taxon>
        <taxon>Spermatophyta</taxon>
        <taxon>Magnoliopsida</taxon>
        <taxon>eudicotyledons</taxon>
        <taxon>Gunneridae</taxon>
        <taxon>Pentapetalae</taxon>
        <taxon>rosids</taxon>
        <taxon>fabids</taxon>
        <taxon>Cucurbitales</taxon>
        <taxon>Cucurbitaceae</taxon>
        <taxon>Benincaseae</taxon>
        <taxon>Cucumis</taxon>
    </lineage>
</organism>
<accession>A0A5A7VEI7</accession>
<evidence type="ECO:0000313" key="4">
    <source>
        <dbReference type="Proteomes" id="UP000321393"/>
    </source>
</evidence>
<comment type="caution">
    <text evidence="3">The sequence shown here is derived from an EMBL/GenBank/DDBJ whole genome shotgun (WGS) entry which is preliminary data.</text>
</comment>
<keyword evidence="1" id="KW-0812">Transmembrane</keyword>
<keyword evidence="2" id="KW-0732">Signal</keyword>
<feature type="chain" id="PRO_5022780515" description="Ty3-gypsy retrotransposon protein" evidence="2">
    <location>
        <begin position="21"/>
        <end position="256"/>
    </location>
</feature>
<evidence type="ECO:0000313" key="3">
    <source>
        <dbReference type="EMBL" id="KAA0065610.1"/>
    </source>
</evidence>
<gene>
    <name evidence="3" type="ORF">E6C27_scaffold90G00580</name>
</gene>
<dbReference type="EMBL" id="SSTE01001308">
    <property type="protein sequence ID" value="KAA0065610.1"/>
    <property type="molecule type" value="Genomic_DNA"/>
</dbReference>
<feature type="signal peptide" evidence="2">
    <location>
        <begin position="1"/>
        <end position="20"/>
    </location>
</feature>
<keyword evidence="1" id="KW-0472">Membrane</keyword>
<feature type="transmembrane region" description="Helical" evidence="1">
    <location>
        <begin position="162"/>
        <end position="180"/>
    </location>
</feature>
<dbReference type="AlphaFoldDB" id="A0A5A7VEI7"/>
<dbReference type="Proteomes" id="UP000321393">
    <property type="component" value="Unassembled WGS sequence"/>
</dbReference>
<evidence type="ECO:0000256" key="1">
    <source>
        <dbReference type="SAM" id="Phobius"/>
    </source>
</evidence>
<evidence type="ECO:0000256" key="2">
    <source>
        <dbReference type="SAM" id="SignalP"/>
    </source>
</evidence>
<protein>
    <recommendedName>
        <fullName evidence="5">Ty3-gypsy retrotransposon protein</fullName>
    </recommendedName>
</protein>
<proteinExistence type="predicted"/>
<reference evidence="3 4" key="1">
    <citation type="submission" date="2019-08" db="EMBL/GenBank/DDBJ databases">
        <title>Draft genome sequences of two oriental melons (Cucumis melo L. var makuwa).</title>
        <authorList>
            <person name="Kwon S.-Y."/>
        </authorList>
    </citation>
    <scope>NUCLEOTIDE SEQUENCE [LARGE SCALE GENOMIC DNA]</scope>
    <source>
        <strain evidence="4">cv. SW 3</strain>
        <tissue evidence="3">Leaf</tissue>
    </source>
</reference>
<evidence type="ECO:0008006" key="5">
    <source>
        <dbReference type="Google" id="ProtNLM"/>
    </source>
</evidence>
<feature type="transmembrane region" description="Helical" evidence="1">
    <location>
        <begin position="187"/>
        <end position="206"/>
    </location>
</feature>
<sequence length="256" mass="28391">MPPPTIFNLLLLFSSMLACSRRTLPRLSAVVEARPSSELRQSFCLAVQRLNFTFASVRFRRRPSQSPLRIQPTPPPSLSVRFHRRASPSLVVRRVEADPIVELLQAAKCHCLRAPKDPSLMVGSLGVDSIKGHNQVSGSVTASCSLCAIMCNELFTDRHRCPDVLCIVVILVSYVVNWNCMSMDYKVLMLGCGVTVSFIYGVVYLTDILIGVFFGITRLIGVSFGITRLIRASFEITRLMCKGTARGRPKRGKKDA</sequence>